<evidence type="ECO:0000313" key="2">
    <source>
        <dbReference type="EMBL" id="CAE6381558.1"/>
    </source>
</evidence>
<comment type="caution">
    <text evidence="2">The sequence shown here is derived from an EMBL/GenBank/DDBJ whole genome shotgun (WGS) entry which is preliminary data.</text>
</comment>
<name>A0A8H3A5A5_9AGAM</name>
<dbReference type="Proteomes" id="UP000663846">
    <property type="component" value="Unassembled WGS sequence"/>
</dbReference>
<accession>A0A8H3A5A5</accession>
<evidence type="ECO:0000256" key="1">
    <source>
        <dbReference type="SAM" id="MobiDB-lite"/>
    </source>
</evidence>
<feature type="region of interest" description="Disordered" evidence="1">
    <location>
        <begin position="86"/>
        <end position="105"/>
    </location>
</feature>
<organism evidence="2 3">
    <name type="scientific">Rhizoctonia solani</name>
    <dbReference type="NCBI Taxonomy" id="456999"/>
    <lineage>
        <taxon>Eukaryota</taxon>
        <taxon>Fungi</taxon>
        <taxon>Dikarya</taxon>
        <taxon>Basidiomycota</taxon>
        <taxon>Agaricomycotina</taxon>
        <taxon>Agaricomycetes</taxon>
        <taxon>Cantharellales</taxon>
        <taxon>Ceratobasidiaceae</taxon>
        <taxon>Rhizoctonia</taxon>
    </lineage>
</organism>
<feature type="compositionally biased region" description="Polar residues" evidence="1">
    <location>
        <begin position="95"/>
        <end position="105"/>
    </location>
</feature>
<dbReference type="AlphaFoldDB" id="A0A8H3A5A5"/>
<dbReference type="EMBL" id="CAJMWS010000218">
    <property type="protein sequence ID" value="CAE6381558.1"/>
    <property type="molecule type" value="Genomic_DNA"/>
</dbReference>
<protein>
    <submittedName>
        <fullName evidence="2">Uncharacterized protein</fullName>
    </submittedName>
</protein>
<proteinExistence type="predicted"/>
<evidence type="ECO:0000313" key="3">
    <source>
        <dbReference type="Proteomes" id="UP000663846"/>
    </source>
</evidence>
<sequence>MHSKIALDGECGGVKMKIPDTAAAGQSNAQAVNGTTNLVLELPSIVSNDYNCSKDFDLDTYTFSTNISSILSTPTILSKLAYPSATPPATKLAPSLSNELDSQFD</sequence>
<gene>
    <name evidence="2" type="ORF">RDB_LOCUS34880</name>
</gene>
<reference evidence="2" key="1">
    <citation type="submission" date="2021-01" db="EMBL/GenBank/DDBJ databases">
        <authorList>
            <person name="Kaushik A."/>
        </authorList>
    </citation>
    <scope>NUCLEOTIDE SEQUENCE</scope>
    <source>
        <strain evidence="2">AG1-1C</strain>
    </source>
</reference>